<accession>A0AAV7RYK1</accession>
<keyword evidence="3" id="KW-1185">Reference proteome</keyword>
<feature type="region of interest" description="Disordered" evidence="1">
    <location>
        <begin position="95"/>
        <end position="157"/>
    </location>
</feature>
<name>A0AAV7RYK1_PLEWA</name>
<protein>
    <submittedName>
        <fullName evidence="2">Uncharacterized protein</fullName>
    </submittedName>
</protein>
<feature type="compositionally biased region" description="Basic and acidic residues" evidence="1">
    <location>
        <begin position="110"/>
        <end position="121"/>
    </location>
</feature>
<evidence type="ECO:0000313" key="3">
    <source>
        <dbReference type="Proteomes" id="UP001066276"/>
    </source>
</evidence>
<proteinExistence type="predicted"/>
<organism evidence="2 3">
    <name type="scientific">Pleurodeles waltl</name>
    <name type="common">Iberian ribbed newt</name>
    <dbReference type="NCBI Taxonomy" id="8319"/>
    <lineage>
        <taxon>Eukaryota</taxon>
        <taxon>Metazoa</taxon>
        <taxon>Chordata</taxon>
        <taxon>Craniata</taxon>
        <taxon>Vertebrata</taxon>
        <taxon>Euteleostomi</taxon>
        <taxon>Amphibia</taxon>
        <taxon>Batrachia</taxon>
        <taxon>Caudata</taxon>
        <taxon>Salamandroidea</taxon>
        <taxon>Salamandridae</taxon>
        <taxon>Pleurodelinae</taxon>
        <taxon>Pleurodeles</taxon>
    </lineage>
</organism>
<reference evidence="2" key="1">
    <citation type="journal article" date="2022" name="bioRxiv">
        <title>Sequencing and chromosome-scale assembly of the giantPleurodeles waltlgenome.</title>
        <authorList>
            <person name="Brown T."/>
            <person name="Elewa A."/>
            <person name="Iarovenko S."/>
            <person name="Subramanian E."/>
            <person name="Araus A.J."/>
            <person name="Petzold A."/>
            <person name="Susuki M."/>
            <person name="Suzuki K.-i.T."/>
            <person name="Hayashi T."/>
            <person name="Toyoda A."/>
            <person name="Oliveira C."/>
            <person name="Osipova E."/>
            <person name="Leigh N.D."/>
            <person name="Simon A."/>
            <person name="Yun M.H."/>
        </authorList>
    </citation>
    <scope>NUCLEOTIDE SEQUENCE</scope>
    <source>
        <strain evidence="2">20211129_DDA</strain>
        <tissue evidence="2">Liver</tissue>
    </source>
</reference>
<feature type="region of interest" description="Disordered" evidence="1">
    <location>
        <begin position="51"/>
        <end position="72"/>
    </location>
</feature>
<feature type="compositionally biased region" description="Pro residues" evidence="1">
    <location>
        <begin position="61"/>
        <end position="71"/>
    </location>
</feature>
<gene>
    <name evidence="2" type="ORF">NDU88_010208</name>
</gene>
<sequence>MSLFWIGGPPLLPLIPFRGETASAPGQGALVLLTSSPGRHSFSSVRRRFCSKAGSGAGGAPPLPSDAPPEPISQFCSGKRCYRIISSGNCDPHFDFSGRKSLSSEGPTVAKEEPREAEQSRKKTRSVKKGNMEKEDAEEDDAGPDQEEPGPCMRTEK</sequence>
<dbReference type="Proteomes" id="UP001066276">
    <property type="component" value="Chromosome 5"/>
</dbReference>
<dbReference type="EMBL" id="JANPWB010000009">
    <property type="protein sequence ID" value="KAJ1157497.1"/>
    <property type="molecule type" value="Genomic_DNA"/>
</dbReference>
<comment type="caution">
    <text evidence="2">The sequence shown here is derived from an EMBL/GenBank/DDBJ whole genome shotgun (WGS) entry which is preliminary data.</text>
</comment>
<evidence type="ECO:0000256" key="1">
    <source>
        <dbReference type="SAM" id="MobiDB-lite"/>
    </source>
</evidence>
<evidence type="ECO:0000313" key="2">
    <source>
        <dbReference type="EMBL" id="KAJ1157497.1"/>
    </source>
</evidence>
<dbReference type="AlphaFoldDB" id="A0AAV7RYK1"/>
<feature type="compositionally biased region" description="Acidic residues" evidence="1">
    <location>
        <begin position="135"/>
        <end position="148"/>
    </location>
</feature>